<evidence type="ECO:0000256" key="1">
    <source>
        <dbReference type="SAM" id="Phobius"/>
    </source>
</evidence>
<protein>
    <submittedName>
        <fullName evidence="2">Uncharacterized protein</fullName>
    </submittedName>
</protein>
<accession>A0A2W2BNZ1</accession>
<gene>
    <name evidence="2" type="ORF">DK847_19955</name>
</gene>
<sequence length="130" mass="13736">MLILVRIVLGFLGFVTSWFISYWIYFAGYDLAGSPFLGRGVPFLLGIGVAIFILAATEHLQHGLLSSIVLGAVALGGIGFVAGFFGPMILDPGASQGPLLSLLMTGQGGFVLGGPLGALWWWIRQRRAAA</sequence>
<keyword evidence="1" id="KW-1133">Transmembrane helix</keyword>
<proteinExistence type="predicted"/>
<keyword evidence="1" id="KW-0472">Membrane</keyword>
<dbReference type="Proteomes" id="UP000248795">
    <property type="component" value="Unassembled WGS sequence"/>
</dbReference>
<feature type="transmembrane region" description="Helical" evidence="1">
    <location>
        <begin position="7"/>
        <end position="25"/>
    </location>
</feature>
<feature type="transmembrane region" description="Helical" evidence="1">
    <location>
        <begin position="102"/>
        <end position="123"/>
    </location>
</feature>
<feature type="transmembrane region" description="Helical" evidence="1">
    <location>
        <begin position="68"/>
        <end position="90"/>
    </location>
</feature>
<evidence type="ECO:0000313" key="3">
    <source>
        <dbReference type="Proteomes" id="UP000248795"/>
    </source>
</evidence>
<dbReference type="AlphaFoldDB" id="A0A2W2BNZ1"/>
<organism evidence="2 3">
    <name type="scientific">Aestuariivirga litoralis</name>
    <dbReference type="NCBI Taxonomy" id="2650924"/>
    <lineage>
        <taxon>Bacteria</taxon>
        <taxon>Pseudomonadati</taxon>
        <taxon>Pseudomonadota</taxon>
        <taxon>Alphaproteobacteria</taxon>
        <taxon>Hyphomicrobiales</taxon>
        <taxon>Aestuariivirgaceae</taxon>
        <taxon>Aestuariivirga</taxon>
    </lineage>
</organism>
<feature type="transmembrane region" description="Helical" evidence="1">
    <location>
        <begin position="37"/>
        <end position="56"/>
    </location>
</feature>
<evidence type="ECO:0000313" key="2">
    <source>
        <dbReference type="EMBL" id="PZF75126.1"/>
    </source>
</evidence>
<dbReference type="EMBL" id="QKVK01000016">
    <property type="protein sequence ID" value="PZF75126.1"/>
    <property type="molecule type" value="Genomic_DNA"/>
</dbReference>
<name>A0A2W2BNZ1_9HYPH</name>
<keyword evidence="1" id="KW-0812">Transmembrane</keyword>
<dbReference type="RefSeq" id="WP_111200307.1">
    <property type="nucleotide sequence ID" value="NZ_QKVK01000016.1"/>
</dbReference>
<keyword evidence="3" id="KW-1185">Reference proteome</keyword>
<comment type="caution">
    <text evidence="2">The sequence shown here is derived from an EMBL/GenBank/DDBJ whole genome shotgun (WGS) entry which is preliminary data.</text>
</comment>
<reference evidence="3" key="1">
    <citation type="submission" date="2018-06" db="EMBL/GenBank/DDBJ databases">
        <title>Aestuariibacter litoralis strain KCTC 52945T.</title>
        <authorList>
            <person name="Li X."/>
            <person name="Salam N."/>
            <person name="Li J.-L."/>
            <person name="Chen Y.-M."/>
            <person name="Yang Z.-W."/>
            <person name="Zhang L.-Y."/>
            <person name="Han M.-X."/>
            <person name="Xiao M."/>
            <person name="Li W.-J."/>
        </authorList>
    </citation>
    <scope>NUCLEOTIDE SEQUENCE [LARGE SCALE GENOMIC DNA]</scope>
    <source>
        <strain evidence="3">KCTC 52945</strain>
    </source>
</reference>